<feature type="transmembrane region" description="Helical" evidence="1">
    <location>
        <begin position="56"/>
        <end position="79"/>
    </location>
</feature>
<keyword evidence="1" id="KW-0812">Transmembrane</keyword>
<feature type="transmembrane region" description="Helical" evidence="1">
    <location>
        <begin position="298"/>
        <end position="321"/>
    </location>
</feature>
<dbReference type="Gene3D" id="1.20.1250.20">
    <property type="entry name" value="MFS general substrate transporter like domains"/>
    <property type="match status" value="1"/>
</dbReference>
<feature type="transmembrane region" description="Helical" evidence="1">
    <location>
        <begin position="31"/>
        <end position="50"/>
    </location>
</feature>
<dbReference type="InterPro" id="IPR036259">
    <property type="entry name" value="MFS_trans_sf"/>
</dbReference>
<feature type="transmembrane region" description="Helical" evidence="1">
    <location>
        <begin position="154"/>
        <end position="175"/>
    </location>
</feature>
<evidence type="ECO:0000313" key="3">
    <source>
        <dbReference type="Proteomes" id="UP000034826"/>
    </source>
</evidence>
<name>A0A0G1J2J6_9BACT</name>
<evidence type="ECO:0000313" key="2">
    <source>
        <dbReference type="EMBL" id="KKT65553.1"/>
    </source>
</evidence>
<evidence type="ECO:0000256" key="1">
    <source>
        <dbReference type="SAM" id="Phobius"/>
    </source>
</evidence>
<dbReference type="Proteomes" id="UP000034826">
    <property type="component" value="Unassembled WGS sequence"/>
</dbReference>
<feature type="transmembrane region" description="Helical" evidence="1">
    <location>
        <begin position="91"/>
        <end position="109"/>
    </location>
</feature>
<organism evidence="2 3">
    <name type="scientific">Candidatus Woesebacteria bacterium GW2011_GWA2_44_33</name>
    <dbReference type="NCBI Taxonomy" id="1618564"/>
    <lineage>
        <taxon>Bacteria</taxon>
        <taxon>Candidatus Woeseibacteriota</taxon>
    </lineage>
</organism>
<feature type="transmembrane region" description="Helical" evidence="1">
    <location>
        <begin position="257"/>
        <end position="277"/>
    </location>
</feature>
<dbReference type="SUPFAM" id="SSF103473">
    <property type="entry name" value="MFS general substrate transporter"/>
    <property type="match status" value="1"/>
</dbReference>
<keyword evidence="1" id="KW-0472">Membrane</keyword>
<comment type="caution">
    <text evidence="2">The sequence shown here is derived from an EMBL/GenBank/DDBJ whole genome shotgun (WGS) entry which is preliminary data.</text>
</comment>
<dbReference type="AlphaFoldDB" id="A0A0G1J2J6"/>
<protein>
    <submittedName>
        <fullName evidence="2">Major facilitator superfamily</fullName>
    </submittedName>
</protein>
<feature type="transmembrane region" description="Helical" evidence="1">
    <location>
        <begin position="115"/>
        <end position="134"/>
    </location>
</feature>
<keyword evidence="1" id="KW-1133">Transmembrane helix</keyword>
<sequence length="406" mass="45621">MKLVHFWDKSYRHKEGVNGVQVIYVNNLLRTLAFSLGGLFSPLYIFLLGFEEKGLIYGLKILILSIVIERIFVIVLSLPMGKLVFRLGFKWSVLLGSLFLSIVFLLPVIFPRSLWLIVVMSILSAFEILLYWLARLSLMSLDGDRGHYGHEVSFMAVTSQVVAILGPFVGGYLVTTGGFRILFAVVAGVSIISSLPMFFVENHKIKDGISVRGMIDFVKSRKNFHLNIAFFGQGINNAIDGFFWVVYFYLIVKNFELIGGITSVITALTILVIYLAGRRFDQQRAQGKHADGRNFTIATYWIALLTFIRPLFTGLVSFVTYDLATSLSGPFWYIPYDSYLFSAGKRAASPLAFFTYREVVYSVGRLGIAMVLFFLISIVPTGLLWWVIFAFSAIGILMTGGLRKES</sequence>
<gene>
    <name evidence="2" type="ORF">UW60_C0042G0003</name>
</gene>
<proteinExistence type="predicted"/>
<feature type="transmembrane region" description="Helical" evidence="1">
    <location>
        <begin position="181"/>
        <end position="200"/>
    </location>
</feature>
<reference evidence="2 3" key="1">
    <citation type="journal article" date="2015" name="Nature">
        <title>rRNA introns, odd ribosomes, and small enigmatic genomes across a large radiation of phyla.</title>
        <authorList>
            <person name="Brown C.T."/>
            <person name="Hug L.A."/>
            <person name="Thomas B.C."/>
            <person name="Sharon I."/>
            <person name="Castelle C.J."/>
            <person name="Singh A."/>
            <person name="Wilkins M.J."/>
            <person name="Williams K.H."/>
            <person name="Banfield J.F."/>
        </authorList>
    </citation>
    <scope>NUCLEOTIDE SEQUENCE [LARGE SCALE GENOMIC DNA]</scope>
</reference>
<dbReference type="EMBL" id="LCIY01000042">
    <property type="protein sequence ID" value="KKT65553.1"/>
    <property type="molecule type" value="Genomic_DNA"/>
</dbReference>
<feature type="transmembrane region" description="Helical" evidence="1">
    <location>
        <begin position="228"/>
        <end position="251"/>
    </location>
</feature>
<accession>A0A0G1J2J6</accession>